<dbReference type="InterPro" id="IPR050833">
    <property type="entry name" value="Poly_Biosynth_Transport"/>
</dbReference>
<feature type="transmembrane region" description="Helical" evidence="6">
    <location>
        <begin position="231"/>
        <end position="253"/>
    </location>
</feature>
<evidence type="ECO:0000313" key="7">
    <source>
        <dbReference type="EMBL" id="GAA4482806.1"/>
    </source>
</evidence>
<organism evidence="7 8">
    <name type="scientific">Rhodococcus olei</name>
    <dbReference type="NCBI Taxonomy" id="2161675"/>
    <lineage>
        <taxon>Bacteria</taxon>
        <taxon>Bacillati</taxon>
        <taxon>Actinomycetota</taxon>
        <taxon>Actinomycetes</taxon>
        <taxon>Mycobacteriales</taxon>
        <taxon>Nocardiaceae</taxon>
        <taxon>Rhodococcus</taxon>
    </lineage>
</organism>
<comment type="caution">
    <text evidence="7">The sequence shown here is derived from an EMBL/GenBank/DDBJ whole genome shotgun (WGS) entry which is preliminary data.</text>
</comment>
<evidence type="ECO:0000256" key="5">
    <source>
        <dbReference type="ARBA" id="ARBA00023136"/>
    </source>
</evidence>
<dbReference type="PANTHER" id="PTHR30250:SF11">
    <property type="entry name" value="O-ANTIGEN TRANSPORTER-RELATED"/>
    <property type="match status" value="1"/>
</dbReference>
<reference evidence="8" key="1">
    <citation type="journal article" date="2019" name="Int. J. Syst. Evol. Microbiol.">
        <title>The Global Catalogue of Microorganisms (GCM) 10K type strain sequencing project: providing services to taxonomists for standard genome sequencing and annotation.</title>
        <authorList>
            <consortium name="The Broad Institute Genomics Platform"/>
            <consortium name="The Broad Institute Genome Sequencing Center for Infectious Disease"/>
            <person name="Wu L."/>
            <person name="Ma J."/>
        </authorList>
    </citation>
    <scope>NUCLEOTIDE SEQUENCE [LARGE SCALE GENOMIC DNA]</scope>
    <source>
        <strain evidence="8">JCM 32206</strain>
    </source>
</reference>
<feature type="transmembrane region" description="Helical" evidence="6">
    <location>
        <begin position="304"/>
        <end position="327"/>
    </location>
</feature>
<feature type="transmembrane region" description="Helical" evidence="6">
    <location>
        <begin position="78"/>
        <end position="97"/>
    </location>
</feature>
<name>A0ABP8P6S7_9NOCA</name>
<sequence length="398" mass="38945">MAGMTMVTAGSMTANAVSYLLALVAAAWLGPSGYGEFAALTASQLVLAVPALALQTVVAREVVLGRDAATLRRLETRCAVIVAVLAALLVAPIAAILGTGTGATVAALLTAPLLVLLAGEQGLLQGTGRFGRLSALLAAAGLGKVAPAVAVLALGGGPGAALTASAVGTGAVAAVARVLTGRGTDSDEPRAAVGVAAVLRASQVQLALVVLSSVDVLLARVVLGDEQAGQYALGAVATKVAFWLPAAVGVVLYPKMASPDHSGRAVRAALGVLVGIGAVTVAAAAAVAPLVPAVLGEDYAPVRGLLWAFALSGGCLAVLQGALLSAIARERTRLALVAWAGLAVEVALILTVVSTMQQLIAVAATTAALTAAAAGLLVLRGVAGPSRGFPDVTSGTPE</sequence>
<keyword evidence="5 6" id="KW-0472">Membrane</keyword>
<gene>
    <name evidence="7" type="ORF">GCM10023094_33490</name>
</gene>
<evidence type="ECO:0000256" key="2">
    <source>
        <dbReference type="ARBA" id="ARBA00022475"/>
    </source>
</evidence>
<feature type="transmembrane region" description="Helical" evidence="6">
    <location>
        <begin position="103"/>
        <end position="123"/>
    </location>
</feature>
<feature type="transmembrane region" description="Helical" evidence="6">
    <location>
        <begin position="191"/>
        <end position="211"/>
    </location>
</feature>
<accession>A0ABP8P6S7</accession>
<dbReference type="Proteomes" id="UP001501183">
    <property type="component" value="Unassembled WGS sequence"/>
</dbReference>
<feature type="transmembrane region" description="Helical" evidence="6">
    <location>
        <begin position="265"/>
        <end position="292"/>
    </location>
</feature>
<keyword evidence="2" id="KW-1003">Cell membrane</keyword>
<feature type="transmembrane region" description="Helical" evidence="6">
    <location>
        <begin position="37"/>
        <end position="58"/>
    </location>
</feature>
<keyword evidence="3 6" id="KW-0812">Transmembrane</keyword>
<evidence type="ECO:0000256" key="6">
    <source>
        <dbReference type="SAM" id="Phobius"/>
    </source>
</evidence>
<feature type="transmembrane region" description="Helical" evidence="6">
    <location>
        <begin position="12"/>
        <end position="31"/>
    </location>
</feature>
<feature type="transmembrane region" description="Helical" evidence="6">
    <location>
        <begin position="359"/>
        <end position="379"/>
    </location>
</feature>
<dbReference type="EMBL" id="BAABFB010000050">
    <property type="protein sequence ID" value="GAA4482806.1"/>
    <property type="molecule type" value="Genomic_DNA"/>
</dbReference>
<keyword evidence="8" id="KW-1185">Reference proteome</keyword>
<protein>
    <submittedName>
        <fullName evidence="7">Polysaccharide biosynthesis protein</fullName>
    </submittedName>
</protein>
<dbReference type="PANTHER" id="PTHR30250">
    <property type="entry name" value="PST FAMILY PREDICTED COLANIC ACID TRANSPORTER"/>
    <property type="match status" value="1"/>
</dbReference>
<feature type="transmembrane region" description="Helical" evidence="6">
    <location>
        <begin position="135"/>
        <end position="154"/>
    </location>
</feature>
<evidence type="ECO:0000256" key="1">
    <source>
        <dbReference type="ARBA" id="ARBA00004651"/>
    </source>
</evidence>
<evidence type="ECO:0000256" key="3">
    <source>
        <dbReference type="ARBA" id="ARBA00022692"/>
    </source>
</evidence>
<evidence type="ECO:0000313" key="8">
    <source>
        <dbReference type="Proteomes" id="UP001501183"/>
    </source>
</evidence>
<evidence type="ECO:0000256" key="4">
    <source>
        <dbReference type="ARBA" id="ARBA00022989"/>
    </source>
</evidence>
<comment type="subcellular location">
    <subcellularLocation>
        <location evidence="1">Cell membrane</location>
        <topology evidence="1">Multi-pass membrane protein</topology>
    </subcellularLocation>
</comment>
<keyword evidence="4 6" id="KW-1133">Transmembrane helix</keyword>
<feature type="transmembrane region" description="Helical" evidence="6">
    <location>
        <begin position="160"/>
        <end position="179"/>
    </location>
</feature>
<feature type="transmembrane region" description="Helical" evidence="6">
    <location>
        <begin position="334"/>
        <end position="353"/>
    </location>
</feature>
<proteinExistence type="predicted"/>